<protein>
    <submittedName>
        <fullName evidence="1">Uncharacterized protein</fullName>
    </submittedName>
</protein>
<gene>
    <name evidence="1" type="ORF">ABG768_025804</name>
</gene>
<evidence type="ECO:0000313" key="2">
    <source>
        <dbReference type="Proteomes" id="UP001479290"/>
    </source>
</evidence>
<reference evidence="1 2" key="1">
    <citation type="submission" date="2024-05" db="EMBL/GenBank/DDBJ databases">
        <title>A high-quality chromosomal-level genome assembly of Topmouth culter (Culter alburnus).</title>
        <authorList>
            <person name="Zhao H."/>
        </authorList>
    </citation>
    <scope>NUCLEOTIDE SEQUENCE [LARGE SCALE GENOMIC DNA]</scope>
    <source>
        <strain evidence="1">CATC2023</strain>
        <tissue evidence="1">Muscle</tissue>
    </source>
</reference>
<evidence type="ECO:0000313" key="1">
    <source>
        <dbReference type="EMBL" id="KAK9972500.1"/>
    </source>
</evidence>
<accession>A0AAW2AFL5</accession>
<dbReference type="EMBL" id="JAWDJR010000007">
    <property type="protein sequence ID" value="KAK9972500.1"/>
    <property type="molecule type" value="Genomic_DNA"/>
</dbReference>
<dbReference type="AlphaFoldDB" id="A0AAW2AFL5"/>
<proteinExistence type="predicted"/>
<name>A0AAW2AFL5_CULAL</name>
<sequence length="69" mass="7658">MSLIFRNNLNIILCGSIYTSQPVQISTSDCTAELSLASLPTVNLTLTHTQREQLNKSHQLWEITANARG</sequence>
<dbReference type="Proteomes" id="UP001479290">
    <property type="component" value="Unassembled WGS sequence"/>
</dbReference>
<keyword evidence="2" id="KW-1185">Reference proteome</keyword>
<comment type="caution">
    <text evidence="1">The sequence shown here is derived from an EMBL/GenBank/DDBJ whole genome shotgun (WGS) entry which is preliminary data.</text>
</comment>
<feature type="non-terminal residue" evidence="1">
    <location>
        <position position="69"/>
    </location>
</feature>
<organism evidence="1 2">
    <name type="scientific">Culter alburnus</name>
    <name type="common">Topmouth culter</name>
    <dbReference type="NCBI Taxonomy" id="194366"/>
    <lineage>
        <taxon>Eukaryota</taxon>
        <taxon>Metazoa</taxon>
        <taxon>Chordata</taxon>
        <taxon>Craniata</taxon>
        <taxon>Vertebrata</taxon>
        <taxon>Euteleostomi</taxon>
        <taxon>Actinopterygii</taxon>
        <taxon>Neopterygii</taxon>
        <taxon>Teleostei</taxon>
        <taxon>Ostariophysi</taxon>
        <taxon>Cypriniformes</taxon>
        <taxon>Xenocyprididae</taxon>
        <taxon>Xenocypridinae</taxon>
        <taxon>Culter</taxon>
    </lineage>
</organism>